<sequence>ILKRIGKVAYRIALPPSLSNPHDVFHVSQLRKYVWDPSHVIESDELQVKGNLTVKTLPLRIEEREVKRLRNNDISSVKVIWGRPAGEYAT</sequence>
<keyword evidence="3" id="KW-1185">Reference proteome</keyword>
<dbReference type="InterPro" id="IPR056924">
    <property type="entry name" value="SH3_Tf2-1"/>
</dbReference>
<reference evidence="2 3" key="1">
    <citation type="journal article" date="2018" name="Front. Plant Sci.">
        <title>Red Clover (Trifolium pratense) and Zigzag Clover (T. medium) - A Picture of Genomic Similarities and Differences.</title>
        <authorList>
            <person name="Dluhosova J."/>
            <person name="Istvanek J."/>
            <person name="Nedelnik J."/>
            <person name="Repkova J."/>
        </authorList>
    </citation>
    <scope>NUCLEOTIDE SEQUENCE [LARGE SCALE GENOMIC DNA]</scope>
    <source>
        <strain evidence="3">cv. 10/8</strain>
        <tissue evidence="2">Leaf</tissue>
    </source>
</reference>
<accession>A0A392S4M5</accession>
<comment type="caution">
    <text evidence="2">The sequence shown here is derived from an EMBL/GenBank/DDBJ whole genome shotgun (WGS) entry which is preliminary data.</text>
</comment>
<proteinExistence type="predicted"/>
<evidence type="ECO:0000313" key="2">
    <source>
        <dbReference type="EMBL" id="MCI43372.1"/>
    </source>
</evidence>
<feature type="domain" description="Tf2-1-like SH3-like" evidence="1">
    <location>
        <begin position="1"/>
        <end position="34"/>
    </location>
</feature>
<dbReference type="PANTHER" id="PTHR46148">
    <property type="entry name" value="CHROMO DOMAIN-CONTAINING PROTEIN"/>
    <property type="match status" value="1"/>
</dbReference>
<dbReference type="EMBL" id="LXQA010316411">
    <property type="protein sequence ID" value="MCI43372.1"/>
    <property type="molecule type" value="Genomic_DNA"/>
</dbReference>
<dbReference type="Proteomes" id="UP000265520">
    <property type="component" value="Unassembled WGS sequence"/>
</dbReference>
<name>A0A392S4M5_9FABA</name>
<dbReference type="PANTHER" id="PTHR46148:SF60">
    <property type="entry name" value="CHROMO DOMAIN-CONTAINING PROTEIN"/>
    <property type="match status" value="1"/>
</dbReference>
<feature type="non-terminal residue" evidence="2">
    <location>
        <position position="1"/>
    </location>
</feature>
<dbReference type="AlphaFoldDB" id="A0A392S4M5"/>
<evidence type="ECO:0000259" key="1">
    <source>
        <dbReference type="Pfam" id="PF24626"/>
    </source>
</evidence>
<organism evidence="2 3">
    <name type="scientific">Trifolium medium</name>
    <dbReference type="NCBI Taxonomy" id="97028"/>
    <lineage>
        <taxon>Eukaryota</taxon>
        <taxon>Viridiplantae</taxon>
        <taxon>Streptophyta</taxon>
        <taxon>Embryophyta</taxon>
        <taxon>Tracheophyta</taxon>
        <taxon>Spermatophyta</taxon>
        <taxon>Magnoliopsida</taxon>
        <taxon>eudicotyledons</taxon>
        <taxon>Gunneridae</taxon>
        <taxon>Pentapetalae</taxon>
        <taxon>rosids</taxon>
        <taxon>fabids</taxon>
        <taxon>Fabales</taxon>
        <taxon>Fabaceae</taxon>
        <taxon>Papilionoideae</taxon>
        <taxon>50 kb inversion clade</taxon>
        <taxon>NPAAA clade</taxon>
        <taxon>Hologalegina</taxon>
        <taxon>IRL clade</taxon>
        <taxon>Trifolieae</taxon>
        <taxon>Trifolium</taxon>
    </lineage>
</organism>
<evidence type="ECO:0000313" key="3">
    <source>
        <dbReference type="Proteomes" id="UP000265520"/>
    </source>
</evidence>
<protein>
    <recommendedName>
        <fullName evidence="1">Tf2-1-like SH3-like domain-containing protein</fullName>
    </recommendedName>
</protein>
<dbReference type="Pfam" id="PF24626">
    <property type="entry name" value="SH3_Tf2-1"/>
    <property type="match status" value="1"/>
</dbReference>